<dbReference type="OrthoDB" id="9782239at2"/>
<evidence type="ECO:0000256" key="2">
    <source>
        <dbReference type="ARBA" id="ARBA00022448"/>
    </source>
</evidence>
<dbReference type="SUPFAM" id="SSF52540">
    <property type="entry name" value="P-loop containing nucleoside triphosphate hydrolases"/>
    <property type="match status" value="1"/>
</dbReference>
<gene>
    <name evidence="6" type="ORF">SAMN05444483_101119</name>
</gene>
<dbReference type="AlphaFoldDB" id="A0A1M5BPM2"/>
<dbReference type="RefSeq" id="WP_072875706.1">
    <property type="nucleotide sequence ID" value="NZ_FQVT01000001.1"/>
</dbReference>
<sequence length="206" mass="23180">MLKVNNISFGYHRDYWIFDEISLELKPGEVLGLYGSSGIGKTTFAKVVAGYLKADKGSIVVDGKTPLQKGRNPVQLIGQHPEKTINPRWLMKQVLKESGDFSAEFLQELGISQEWMQRYPSQLSGGELQRFCLARALVPETRYLIADEMTTMLDAITKAQIWETVLQLVEQHQLGMLVISHELSLLEKTCDRILDFQELSGGSSAF</sequence>
<dbReference type="PROSITE" id="PS50893">
    <property type="entry name" value="ABC_TRANSPORTER_2"/>
    <property type="match status" value="1"/>
</dbReference>
<evidence type="ECO:0000259" key="5">
    <source>
        <dbReference type="PROSITE" id="PS50893"/>
    </source>
</evidence>
<keyword evidence="3" id="KW-0547">Nucleotide-binding</keyword>
<feature type="domain" description="ABC transporter" evidence="5">
    <location>
        <begin position="2"/>
        <end position="206"/>
    </location>
</feature>
<evidence type="ECO:0000313" key="7">
    <source>
        <dbReference type="Proteomes" id="UP000183945"/>
    </source>
</evidence>
<dbReference type="Proteomes" id="UP000183945">
    <property type="component" value="Unassembled WGS sequence"/>
</dbReference>
<name>A0A1M5BPM2_SALEC</name>
<dbReference type="EMBL" id="FQVT01000001">
    <property type="protein sequence ID" value="SHF44182.1"/>
    <property type="molecule type" value="Genomic_DNA"/>
</dbReference>
<dbReference type="STRING" id="1073325.SAMN05444483_101119"/>
<evidence type="ECO:0000256" key="3">
    <source>
        <dbReference type="ARBA" id="ARBA00022741"/>
    </source>
</evidence>
<dbReference type="InterPro" id="IPR027417">
    <property type="entry name" value="P-loop_NTPase"/>
</dbReference>
<dbReference type="InterPro" id="IPR003439">
    <property type="entry name" value="ABC_transporter-like_ATP-bd"/>
</dbReference>
<dbReference type="InterPro" id="IPR017871">
    <property type="entry name" value="ABC_transporter-like_CS"/>
</dbReference>
<proteinExistence type="inferred from homology"/>
<reference evidence="7" key="1">
    <citation type="submission" date="2016-11" db="EMBL/GenBank/DDBJ databases">
        <authorList>
            <person name="Varghese N."/>
            <person name="Submissions S."/>
        </authorList>
    </citation>
    <scope>NUCLEOTIDE SEQUENCE [LARGE SCALE GENOMIC DNA]</scope>
    <source>
        <strain evidence="7">DSM 24579</strain>
    </source>
</reference>
<evidence type="ECO:0000313" key="6">
    <source>
        <dbReference type="EMBL" id="SHF44182.1"/>
    </source>
</evidence>
<comment type="similarity">
    <text evidence="1">Belongs to the ABC transporter superfamily.</text>
</comment>
<dbReference type="PANTHER" id="PTHR43776:SF7">
    <property type="entry name" value="D,D-DIPEPTIDE TRANSPORT ATP-BINDING PROTEIN DDPF-RELATED"/>
    <property type="match status" value="1"/>
</dbReference>
<dbReference type="GO" id="GO:0005524">
    <property type="term" value="F:ATP binding"/>
    <property type="evidence" value="ECO:0007669"/>
    <property type="project" value="UniProtKB-KW"/>
</dbReference>
<dbReference type="PROSITE" id="PS00211">
    <property type="entry name" value="ABC_TRANSPORTER_1"/>
    <property type="match status" value="1"/>
</dbReference>
<dbReference type="SMART" id="SM00382">
    <property type="entry name" value="AAA"/>
    <property type="match status" value="1"/>
</dbReference>
<dbReference type="Gene3D" id="3.40.50.300">
    <property type="entry name" value="P-loop containing nucleotide triphosphate hydrolases"/>
    <property type="match status" value="1"/>
</dbReference>
<evidence type="ECO:0000256" key="1">
    <source>
        <dbReference type="ARBA" id="ARBA00005417"/>
    </source>
</evidence>
<dbReference type="GO" id="GO:0055085">
    <property type="term" value="P:transmembrane transport"/>
    <property type="evidence" value="ECO:0007669"/>
    <property type="project" value="UniProtKB-ARBA"/>
</dbReference>
<evidence type="ECO:0000256" key="4">
    <source>
        <dbReference type="ARBA" id="ARBA00022840"/>
    </source>
</evidence>
<protein>
    <submittedName>
        <fullName evidence="6">Peptide/nickel transport system ATP-binding protein</fullName>
    </submittedName>
</protein>
<dbReference type="PANTHER" id="PTHR43776">
    <property type="entry name" value="TRANSPORT ATP-BINDING PROTEIN"/>
    <property type="match status" value="1"/>
</dbReference>
<dbReference type="InterPro" id="IPR050319">
    <property type="entry name" value="ABC_transp_ATP-bind"/>
</dbReference>
<keyword evidence="4 6" id="KW-0067">ATP-binding</keyword>
<keyword evidence="7" id="KW-1185">Reference proteome</keyword>
<accession>A0A1M5BPM2</accession>
<dbReference type="Pfam" id="PF00005">
    <property type="entry name" value="ABC_tran"/>
    <property type="match status" value="1"/>
</dbReference>
<dbReference type="InterPro" id="IPR003593">
    <property type="entry name" value="AAA+_ATPase"/>
</dbReference>
<dbReference type="GO" id="GO:0016887">
    <property type="term" value="F:ATP hydrolysis activity"/>
    <property type="evidence" value="ECO:0007669"/>
    <property type="project" value="InterPro"/>
</dbReference>
<keyword evidence="2" id="KW-0813">Transport</keyword>
<organism evidence="6 7">
    <name type="scientific">Salegentibacter echinorum</name>
    <dbReference type="NCBI Taxonomy" id="1073325"/>
    <lineage>
        <taxon>Bacteria</taxon>
        <taxon>Pseudomonadati</taxon>
        <taxon>Bacteroidota</taxon>
        <taxon>Flavobacteriia</taxon>
        <taxon>Flavobacteriales</taxon>
        <taxon>Flavobacteriaceae</taxon>
        <taxon>Salegentibacter</taxon>
    </lineage>
</organism>